<keyword evidence="3" id="KW-1185">Reference proteome</keyword>
<protein>
    <submittedName>
        <fullName evidence="2">Uncharacterized protein</fullName>
    </submittedName>
</protein>
<feature type="region of interest" description="Disordered" evidence="1">
    <location>
        <begin position="1"/>
        <end position="38"/>
    </location>
</feature>
<name>W9VZH2_9GAMM</name>
<sequence>MLMYQEPVPGVRDSLHPRGVGSPVTPVDGAHGNRHDRP</sequence>
<comment type="caution">
    <text evidence="2">The sequence shown here is derived from an EMBL/GenBank/DDBJ whole genome shotgun (WGS) entry which is preliminary data.</text>
</comment>
<dbReference type="Proteomes" id="UP000019460">
    <property type="component" value="Unassembled WGS sequence"/>
</dbReference>
<organism evidence="2 3">
    <name type="scientific">Imhoffiella purpurea</name>
    <dbReference type="NCBI Taxonomy" id="1249627"/>
    <lineage>
        <taxon>Bacteria</taxon>
        <taxon>Pseudomonadati</taxon>
        <taxon>Pseudomonadota</taxon>
        <taxon>Gammaproteobacteria</taxon>
        <taxon>Chromatiales</taxon>
        <taxon>Chromatiaceae</taxon>
        <taxon>Imhoffiella</taxon>
    </lineage>
</organism>
<gene>
    <name evidence="2" type="ORF">D779_1004</name>
</gene>
<accession>W9VZH2</accession>
<evidence type="ECO:0000313" key="3">
    <source>
        <dbReference type="Proteomes" id="UP000019460"/>
    </source>
</evidence>
<dbReference type="EMBL" id="AONC01000021">
    <property type="protein sequence ID" value="EXJ15780.1"/>
    <property type="molecule type" value="Genomic_DNA"/>
</dbReference>
<evidence type="ECO:0000313" key="2">
    <source>
        <dbReference type="EMBL" id="EXJ15780.1"/>
    </source>
</evidence>
<dbReference type="AlphaFoldDB" id="W9VZH2"/>
<proteinExistence type="predicted"/>
<evidence type="ECO:0000256" key="1">
    <source>
        <dbReference type="SAM" id="MobiDB-lite"/>
    </source>
</evidence>
<reference evidence="2 3" key="1">
    <citation type="submission" date="2012-11" db="EMBL/GenBank/DDBJ databases">
        <title>Genome assembly of Thiorhodococcus sp. AK35.</title>
        <authorList>
            <person name="Nupur N."/>
            <person name="Khatri I."/>
            <person name="Subramanian S."/>
            <person name="Pinnaka A."/>
        </authorList>
    </citation>
    <scope>NUCLEOTIDE SEQUENCE [LARGE SCALE GENOMIC DNA]</scope>
    <source>
        <strain evidence="2 3">AK35</strain>
    </source>
</reference>